<evidence type="ECO:0000313" key="2">
    <source>
        <dbReference type="Proteomes" id="UP000317977"/>
    </source>
</evidence>
<proteinExistence type="predicted"/>
<organism evidence="1 2">
    <name type="scientific">Rubripirellula reticaptiva</name>
    <dbReference type="NCBI Taxonomy" id="2528013"/>
    <lineage>
        <taxon>Bacteria</taxon>
        <taxon>Pseudomonadati</taxon>
        <taxon>Planctomycetota</taxon>
        <taxon>Planctomycetia</taxon>
        <taxon>Pirellulales</taxon>
        <taxon>Pirellulaceae</taxon>
        <taxon>Rubripirellula</taxon>
    </lineage>
</organism>
<comment type="caution">
    <text evidence="1">The sequence shown here is derived from an EMBL/GenBank/DDBJ whole genome shotgun (WGS) entry which is preliminary data.</text>
</comment>
<dbReference type="EMBL" id="SJPX01000001">
    <property type="protein sequence ID" value="TWU57272.1"/>
    <property type="molecule type" value="Genomic_DNA"/>
</dbReference>
<dbReference type="AlphaFoldDB" id="A0A5C6F8N1"/>
<evidence type="ECO:0000313" key="1">
    <source>
        <dbReference type="EMBL" id="TWU57272.1"/>
    </source>
</evidence>
<sequence>MRTLPQWFRRRISEQIQRGEKIFVAAERQPKSRRQGLTFSWPDRLRLTLDRVTGDPVIASPSILPRWIVSHRQRITDSSERPIRRRQEIFIAKPGDRLDRFSKLPHPTPNRCLIPRRFQGSELFRAEVLIDRMSDRGTSWSQPNILTTTHPIPSHDHPPIPSKTTFAPPNFAYGKVRRGELAANPTSLTNVFTGETTNSFNNESDIPAQFAGSRSLL</sequence>
<gene>
    <name evidence="1" type="ORF">Poly59_01790</name>
</gene>
<accession>A0A5C6F8N1</accession>
<dbReference type="Proteomes" id="UP000317977">
    <property type="component" value="Unassembled WGS sequence"/>
</dbReference>
<keyword evidence="2" id="KW-1185">Reference proteome</keyword>
<protein>
    <submittedName>
        <fullName evidence="1">Uncharacterized protein</fullName>
    </submittedName>
</protein>
<name>A0A5C6F8N1_9BACT</name>
<reference evidence="1 2" key="1">
    <citation type="submission" date="2019-02" db="EMBL/GenBank/DDBJ databases">
        <title>Deep-cultivation of Planctomycetes and their phenomic and genomic characterization uncovers novel biology.</title>
        <authorList>
            <person name="Wiegand S."/>
            <person name="Jogler M."/>
            <person name="Boedeker C."/>
            <person name="Pinto D."/>
            <person name="Vollmers J."/>
            <person name="Rivas-Marin E."/>
            <person name="Kohn T."/>
            <person name="Peeters S.H."/>
            <person name="Heuer A."/>
            <person name="Rast P."/>
            <person name="Oberbeckmann S."/>
            <person name="Bunk B."/>
            <person name="Jeske O."/>
            <person name="Meyerdierks A."/>
            <person name="Storesund J.E."/>
            <person name="Kallscheuer N."/>
            <person name="Luecker S."/>
            <person name="Lage O.M."/>
            <person name="Pohl T."/>
            <person name="Merkel B.J."/>
            <person name="Hornburger P."/>
            <person name="Mueller R.-W."/>
            <person name="Bruemmer F."/>
            <person name="Labrenz M."/>
            <person name="Spormann A.M."/>
            <person name="Op Den Camp H."/>
            <person name="Overmann J."/>
            <person name="Amann R."/>
            <person name="Jetten M.S.M."/>
            <person name="Mascher T."/>
            <person name="Medema M.H."/>
            <person name="Devos D.P."/>
            <person name="Kaster A.-K."/>
            <person name="Ovreas L."/>
            <person name="Rohde M."/>
            <person name="Galperin M.Y."/>
            <person name="Jogler C."/>
        </authorList>
    </citation>
    <scope>NUCLEOTIDE SEQUENCE [LARGE SCALE GENOMIC DNA]</scope>
    <source>
        <strain evidence="1 2">Poly59</strain>
    </source>
</reference>